<comment type="caution">
    <text evidence="2">The sequence shown here is derived from an EMBL/GenBank/DDBJ whole genome shotgun (WGS) entry which is preliminary data.</text>
</comment>
<protein>
    <submittedName>
        <fullName evidence="2">Type III secretion chaperone, CesT family</fullName>
    </submittedName>
</protein>
<dbReference type="AlphaFoldDB" id="E8LJQ2"/>
<dbReference type="InterPro" id="IPR010261">
    <property type="entry name" value="Tir_chaperone"/>
</dbReference>
<dbReference type="CDD" id="cd16364">
    <property type="entry name" value="T3SC_I-like"/>
    <property type="match status" value="1"/>
</dbReference>
<evidence type="ECO:0000313" key="2">
    <source>
        <dbReference type="EMBL" id="EFY07226.1"/>
    </source>
</evidence>
<accession>E8LJQ2</accession>
<dbReference type="RefSeq" id="WP_009143140.1">
    <property type="nucleotide sequence ID" value="NZ_GL830982.1"/>
</dbReference>
<proteinExistence type="predicted"/>
<keyword evidence="3" id="KW-1185">Reference proteome</keyword>
<dbReference type="HOGENOM" id="CLU_1703325_0_0_6"/>
<dbReference type="Gene3D" id="3.30.1460.10">
    <property type="match status" value="1"/>
</dbReference>
<organism evidence="2 3">
    <name type="scientific">Succinatimonas hippei (strain DSM 22608 / JCM 16073 / KCTC 15190 / YIT 12066)</name>
    <dbReference type="NCBI Taxonomy" id="762983"/>
    <lineage>
        <taxon>Bacteria</taxon>
        <taxon>Pseudomonadati</taxon>
        <taxon>Pseudomonadota</taxon>
        <taxon>Gammaproteobacteria</taxon>
        <taxon>Aeromonadales</taxon>
        <taxon>Succinivibrionaceae</taxon>
        <taxon>Succinatimonas</taxon>
    </lineage>
</organism>
<name>E8LJQ2_SUCHY</name>
<dbReference type="STRING" id="762983.HMPREF9444_00936"/>
<dbReference type="OrthoDB" id="6196399at2"/>
<dbReference type="Pfam" id="PF05932">
    <property type="entry name" value="CesT"/>
    <property type="match status" value="1"/>
</dbReference>
<dbReference type="GO" id="GO:0030254">
    <property type="term" value="P:protein secretion by the type III secretion system"/>
    <property type="evidence" value="ECO:0007669"/>
    <property type="project" value="InterPro"/>
</dbReference>
<dbReference type="SUPFAM" id="SSF69635">
    <property type="entry name" value="Type III secretory system chaperone-like"/>
    <property type="match status" value="1"/>
</dbReference>
<gene>
    <name evidence="2" type="ORF">HMPREF9444_00936</name>
</gene>
<dbReference type="EMBL" id="AEVO01000045">
    <property type="protein sequence ID" value="EFY07226.1"/>
    <property type="molecule type" value="Genomic_DNA"/>
</dbReference>
<sequence>MDITAFDSLMDELAKYLGLSGISKTADNQCLLEIGKISVGFRFLSASGNIMIFSVIGQIPDSGRESFYKMLLEANHALFKTAGATLSVYTPLDMVALQYLCNAQTTDAQRFITIVENFAAAAEYWQERCLQGEISTDQSEKSDDLSEQSFLLSV</sequence>
<dbReference type="Proteomes" id="UP000018458">
    <property type="component" value="Unassembled WGS sequence"/>
</dbReference>
<feature type="region of interest" description="Disordered" evidence="1">
    <location>
        <begin position="135"/>
        <end position="154"/>
    </location>
</feature>
<evidence type="ECO:0000313" key="3">
    <source>
        <dbReference type="Proteomes" id="UP000018458"/>
    </source>
</evidence>
<evidence type="ECO:0000256" key="1">
    <source>
        <dbReference type="SAM" id="MobiDB-lite"/>
    </source>
</evidence>
<reference evidence="2 3" key="1">
    <citation type="submission" date="2011-01" db="EMBL/GenBank/DDBJ databases">
        <authorList>
            <person name="Weinstock G."/>
            <person name="Sodergren E."/>
            <person name="Clifton S."/>
            <person name="Fulton L."/>
            <person name="Fulton B."/>
            <person name="Courtney L."/>
            <person name="Fronick C."/>
            <person name="Harrison M."/>
            <person name="Strong C."/>
            <person name="Farmer C."/>
            <person name="Delahaunty K."/>
            <person name="Markovic C."/>
            <person name="Hall O."/>
            <person name="Minx P."/>
            <person name="Tomlinson C."/>
            <person name="Mitreva M."/>
            <person name="Hou S."/>
            <person name="Chen J."/>
            <person name="Wollam A."/>
            <person name="Pepin K.H."/>
            <person name="Johnson M."/>
            <person name="Bhonagiri V."/>
            <person name="Zhang X."/>
            <person name="Suruliraj S."/>
            <person name="Warren W."/>
            <person name="Chinwalla A."/>
            <person name="Mardis E.R."/>
            <person name="Wilson R.K."/>
        </authorList>
    </citation>
    <scope>NUCLEOTIDE SEQUENCE [LARGE SCALE GENOMIC DNA]</scope>
    <source>
        <strain evidence="3">DSM 22608 / JCM 16073 / KCTC 15190 / YIT 12066</strain>
    </source>
</reference>